<accession>A0A1G9X4H5</accession>
<evidence type="ECO:0000313" key="2">
    <source>
        <dbReference type="Proteomes" id="UP000199682"/>
    </source>
</evidence>
<protein>
    <submittedName>
        <fullName evidence="1">Haloacid dehalogenase superfamily, subfamily IA, variant 1 with third motif having Dx(3-4)D or Dx(3-4)E</fullName>
    </submittedName>
</protein>
<dbReference type="PANTHER" id="PTHR43434">
    <property type="entry name" value="PHOSPHOGLYCOLATE PHOSPHATASE"/>
    <property type="match status" value="1"/>
</dbReference>
<dbReference type="GO" id="GO:0005829">
    <property type="term" value="C:cytosol"/>
    <property type="evidence" value="ECO:0007669"/>
    <property type="project" value="TreeGrafter"/>
</dbReference>
<reference evidence="2" key="1">
    <citation type="submission" date="2016-10" db="EMBL/GenBank/DDBJ databases">
        <authorList>
            <person name="Varghese N."/>
            <person name="Submissions S."/>
        </authorList>
    </citation>
    <scope>NUCLEOTIDE SEQUENCE [LARGE SCALE GENOMIC DNA]</scope>
    <source>
        <strain evidence="2">DSM 44796</strain>
    </source>
</reference>
<dbReference type="Proteomes" id="UP000199682">
    <property type="component" value="Unassembled WGS sequence"/>
</dbReference>
<dbReference type="AlphaFoldDB" id="A0A1G9X4H5"/>
<dbReference type="Pfam" id="PF00702">
    <property type="entry name" value="Hydrolase"/>
    <property type="match status" value="1"/>
</dbReference>
<dbReference type="PANTHER" id="PTHR43434:SF1">
    <property type="entry name" value="PHOSPHOGLYCOLATE PHOSPHATASE"/>
    <property type="match status" value="1"/>
</dbReference>
<evidence type="ECO:0000313" key="1">
    <source>
        <dbReference type="EMBL" id="SDM91386.1"/>
    </source>
</evidence>
<proteinExistence type="predicted"/>
<organism evidence="1 2">
    <name type="scientific">Lentzea albidocapillata subsp. violacea</name>
    <dbReference type="NCBI Taxonomy" id="128104"/>
    <lineage>
        <taxon>Bacteria</taxon>
        <taxon>Bacillati</taxon>
        <taxon>Actinomycetota</taxon>
        <taxon>Actinomycetes</taxon>
        <taxon>Pseudonocardiales</taxon>
        <taxon>Pseudonocardiaceae</taxon>
        <taxon>Lentzea</taxon>
    </lineage>
</organism>
<dbReference type="GO" id="GO:0008967">
    <property type="term" value="F:phosphoglycolate phosphatase activity"/>
    <property type="evidence" value="ECO:0007669"/>
    <property type="project" value="TreeGrafter"/>
</dbReference>
<dbReference type="InterPro" id="IPR036412">
    <property type="entry name" value="HAD-like_sf"/>
</dbReference>
<dbReference type="NCBIfam" id="TIGR01549">
    <property type="entry name" value="HAD-SF-IA-v1"/>
    <property type="match status" value="1"/>
</dbReference>
<name>A0A1G9X4H5_9PSEU</name>
<dbReference type="RefSeq" id="WP_176929970.1">
    <property type="nucleotide sequence ID" value="NZ_FNET01000029.1"/>
</dbReference>
<gene>
    <name evidence="1" type="ORF">SAMN04488074_12931</name>
</gene>
<dbReference type="InterPro" id="IPR050155">
    <property type="entry name" value="HAD-like_hydrolase_sf"/>
</dbReference>
<dbReference type="InterPro" id="IPR023214">
    <property type="entry name" value="HAD_sf"/>
</dbReference>
<dbReference type="SUPFAM" id="SSF56784">
    <property type="entry name" value="HAD-like"/>
    <property type="match status" value="1"/>
</dbReference>
<sequence>MTSLDGLLRAVEAVFFDFDGPICSVFSGYPAPNVAADMLKVLSAEVGVLPSEIAEETDPMEVLRWTDWNCPHLVSPIDDVLCAAENVAVESAAPAPFAHAAIEAAQRRGQCTAIVSNNSAPAIEKYLRTHRLTSFVDFVAGRPYADPKRMKPNPDSLIRAANALGIKPEAALLVGDTVTDIEACLVADVRPIGYATTARRRTDLENAGAAVVIGSMDALLVTR</sequence>
<dbReference type="EMBL" id="FNET01000029">
    <property type="protein sequence ID" value="SDM91386.1"/>
    <property type="molecule type" value="Genomic_DNA"/>
</dbReference>
<dbReference type="Gene3D" id="3.40.50.1000">
    <property type="entry name" value="HAD superfamily/HAD-like"/>
    <property type="match status" value="1"/>
</dbReference>
<dbReference type="GO" id="GO:0006281">
    <property type="term" value="P:DNA repair"/>
    <property type="evidence" value="ECO:0007669"/>
    <property type="project" value="TreeGrafter"/>
</dbReference>
<dbReference type="InterPro" id="IPR006439">
    <property type="entry name" value="HAD-SF_hydro_IA"/>
</dbReference>